<gene>
    <name evidence="6" type="ORF">GCM10007392_34870</name>
</gene>
<dbReference type="InterPro" id="IPR047057">
    <property type="entry name" value="MerR_fam"/>
</dbReference>
<dbReference type="AlphaFoldDB" id="A0A918NEB6"/>
<feature type="coiled-coil region" evidence="4">
    <location>
        <begin position="80"/>
        <end position="110"/>
    </location>
</feature>
<evidence type="ECO:0000256" key="2">
    <source>
        <dbReference type="ARBA" id="ARBA00023125"/>
    </source>
</evidence>
<keyword evidence="3" id="KW-0804">Transcription</keyword>
<dbReference type="RefSeq" id="WP_189611074.1">
    <property type="nucleotide sequence ID" value="NZ_BMXR01000009.1"/>
</dbReference>
<dbReference type="InterPro" id="IPR009061">
    <property type="entry name" value="DNA-bd_dom_put_sf"/>
</dbReference>
<keyword evidence="7" id="KW-1185">Reference proteome</keyword>
<dbReference type="SMART" id="SM00422">
    <property type="entry name" value="HTH_MERR"/>
    <property type="match status" value="1"/>
</dbReference>
<dbReference type="SUPFAM" id="SSF46955">
    <property type="entry name" value="Putative DNA-binding domain"/>
    <property type="match status" value="1"/>
</dbReference>
<dbReference type="GO" id="GO:0003677">
    <property type="term" value="F:DNA binding"/>
    <property type="evidence" value="ECO:0007669"/>
    <property type="project" value="UniProtKB-KW"/>
</dbReference>
<evidence type="ECO:0000256" key="3">
    <source>
        <dbReference type="ARBA" id="ARBA00023163"/>
    </source>
</evidence>
<sequence>MQIKAASLASGLPAKTIRYYESLGLLRSKRAANGYRRYSEDDVEQMRFLHRARSLGFSLDECRDLLELYQDPTRASSEVRRIAEHHLVEVNAKIEQLQQLKASLGELIQQCPGNDSPDCAILDTLAGDDR</sequence>
<name>A0A918NEB6_9GAMM</name>
<reference evidence="6" key="1">
    <citation type="journal article" date="2014" name="Int. J. Syst. Evol. Microbiol.">
        <title>Complete genome sequence of Corynebacterium casei LMG S-19264T (=DSM 44701T), isolated from a smear-ripened cheese.</title>
        <authorList>
            <consortium name="US DOE Joint Genome Institute (JGI-PGF)"/>
            <person name="Walter F."/>
            <person name="Albersmeier A."/>
            <person name="Kalinowski J."/>
            <person name="Ruckert C."/>
        </authorList>
    </citation>
    <scope>NUCLEOTIDE SEQUENCE</scope>
    <source>
        <strain evidence="6">KCTC 22169</strain>
    </source>
</reference>
<evidence type="ECO:0000259" key="5">
    <source>
        <dbReference type="PROSITE" id="PS50937"/>
    </source>
</evidence>
<dbReference type="Pfam" id="PF00376">
    <property type="entry name" value="MerR"/>
    <property type="match status" value="1"/>
</dbReference>
<evidence type="ECO:0000313" key="6">
    <source>
        <dbReference type="EMBL" id="GGX64207.1"/>
    </source>
</evidence>
<dbReference type="EMBL" id="BMXR01000009">
    <property type="protein sequence ID" value="GGX64207.1"/>
    <property type="molecule type" value="Genomic_DNA"/>
</dbReference>
<feature type="domain" description="HTH merR-type" evidence="5">
    <location>
        <begin position="1"/>
        <end position="68"/>
    </location>
</feature>
<dbReference type="GO" id="GO:0003700">
    <property type="term" value="F:DNA-binding transcription factor activity"/>
    <property type="evidence" value="ECO:0007669"/>
    <property type="project" value="InterPro"/>
</dbReference>
<dbReference type="InterPro" id="IPR015358">
    <property type="entry name" value="Tscrpt_reg_MerR_DNA-bd"/>
</dbReference>
<organism evidence="6 7">
    <name type="scientific">Saccharospirillum salsuginis</name>
    <dbReference type="NCBI Taxonomy" id="418750"/>
    <lineage>
        <taxon>Bacteria</taxon>
        <taxon>Pseudomonadati</taxon>
        <taxon>Pseudomonadota</taxon>
        <taxon>Gammaproteobacteria</taxon>
        <taxon>Oceanospirillales</taxon>
        <taxon>Saccharospirillaceae</taxon>
        <taxon>Saccharospirillum</taxon>
    </lineage>
</organism>
<protein>
    <submittedName>
        <fullName evidence="6">Cu(I)-responsive transcriptional regulator</fullName>
    </submittedName>
</protein>
<dbReference type="PRINTS" id="PR00040">
    <property type="entry name" value="HTHMERR"/>
</dbReference>
<dbReference type="Proteomes" id="UP000626148">
    <property type="component" value="Unassembled WGS sequence"/>
</dbReference>
<dbReference type="InterPro" id="IPR000551">
    <property type="entry name" value="MerR-type_HTH_dom"/>
</dbReference>
<evidence type="ECO:0000256" key="4">
    <source>
        <dbReference type="SAM" id="Coils"/>
    </source>
</evidence>
<evidence type="ECO:0000256" key="1">
    <source>
        <dbReference type="ARBA" id="ARBA00023015"/>
    </source>
</evidence>
<proteinExistence type="predicted"/>
<dbReference type="Gene3D" id="1.10.1660.10">
    <property type="match status" value="1"/>
</dbReference>
<accession>A0A918NEB6</accession>
<dbReference type="PANTHER" id="PTHR30204">
    <property type="entry name" value="REDOX-CYCLING DRUG-SENSING TRANSCRIPTIONAL ACTIVATOR SOXR"/>
    <property type="match status" value="1"/>
</dbReference>
<comment type="caution">
    <text evidence="6">The sequence shown here is derived from an EMBL/GenBank/DDBJ whole genome shotgun (WGS) entry which is preliminary data.</text>
</comment>
<keyword evidence="1" id="KW-0805">Transcription regulation</keyword>
<dbReference type="Pfam" id="PF09278">
    <property type="entry name" value="MerR-DNA-bind"/>
    <property type="match status" value="1"/>
</dbReference>
<keyword evidence="2" id="KW-0238">DNA-binding</keyword>
<evidence type="ECO:0000313" key="7">
    <source>
        <dbReference type="Proteomes" id="UP000626148"/>
    </source>
</evidence>
<reference evidence="6" key="2">
    <citation type="submission" date="2020-09" db="EMBL/GenBank/DDBJ databases">
        <authorList>
            <person name="Sun Q."/>
            <person name="Kim S."/>
        </authorList>
    </citation>
    <scope>NUCLEOTIDE SEQUENCE</scope>
    <source>
        <strain evidence="6">KCTC 22169</strain>
    </source>
</reference>
<keyword evidence="4" id="KW-0175">Coiled coil</keyword>
<dbReference type="PANTHER" id="PTHR30204:SF94">
    <property type="entry name" value="HEAVY METAL-DEPENDENT TRANSCRIPTIONAL REGULATOR HI_0293-RELATED"/>
    <property type="match status" value="1"/>
</dbReference>
<dbReference type="PROSITE" id="PS50937">
    <property type="entry name" value="HTH_MERR_2"/>
    <property type="match status" value="1"/>
</dbReference>